<name>A0A8H6KGJ0_9PEZI</name>
<dbReference type="Proteomes" id="UP000639643">
    <property type="component" value="Unassembled WGS sequence"/>
</dbReference>
<gene>
    <name evidence="1" type="ORF">CMUS01_07502</name>
</gene>
<evidence type="ECO:0000313" key="2">
    <source>
        <dbReference type="Proteomes" id="UP000639643"/>
    </source>
</evidence>
<accession>A0A8H6KGJ0</accession>
<dbReference type="AlphaFoldDB" id="A0A8H6KGJ0"/>
<sequence length="93" mass="10170">MEAKARCVSLDAAVRLIKPPKPVLEAMSWTDLVTVAAIRPWKGVPVLEERLICHDVSTGAKRSRPISPACGIWFSCFAAACVSLNQFDTFKPV</sequence>
<organism evidence="1 2">
    <name type="scientific">Colletotrichum musicola</name>
    <dbReference type="NCBI Taxonomy" id="2175873"/>
    <lineage>
        <taxon>Eukaryota</taxon>
        <taxon>Fungi</taxon>
        <taxon>Dikarya</taxon>
        <taxon>Ascomycota</taxon>
        <taxon>Pezizomycotina</taxon>
        <taxon>Sordariomycetes</taxon>
        <taxon>Hypocreomycetidae</taxon>
        <taxon>Glomerellales</taxon>
        <taxon>Glomerellaceae</taxon>
        <taxon>Colletotrichum</taxon>
        <taxon>Colletotrichum orchidearum species complex</taxon>
    </lineage>
</organism>
<reference evidence="1" key="1">
    <citation type="journal article" date="2020" name="Phytopathology">
        <title>Genome Sequence Resources of Colletotrichum truncatum, C. plurivorum, C. musicola, and C. sojae: Four Species Pathogenic to Soybean (Glycine max).</title>
        <authorList>
            <person name="Rogerio F."/>
            <person name="Boufleur T.R."/>
            <person name="Ciampi-Guillardi M."/>
            <person name="Sukno S.A."/>
            <person name="Thon M.R."/>
            <person name="Massola Junior N.S."/>
            <person name="Baroncelli R."/>
        </authorList>
    </citation>
    <scope>NUCLEOTIDE SEQUENCE</scope>
    <source>
        <strain evidence="1">LFN0074</strain>
    </source>
</reference>
<dbReference type="EMBL" id="WIGM01000270">
    <property type="protein sequence ID" value="KAF6831082.1"/>
    <property type="molecule type" value="Genomic_DNA"/>
</dbReference>
<comment type="caution">
    <text evidence="1">The sequence shown here is derived from an EMBL/GenBank/DDBJ whole genome shotgun (WGS) entry which is preliminary data.</text>
</comment>
<evidence type="ECO:0000313" key="1">
    <source>
        <dbReference type="EMBL" id="KAF6831082.1"/>
    </source>
</evidence>
<keyword evidence="2" id="KW-1185">Reference proteome</keyword>
<protein>
    <submittedName>
        <fullName evidence="1">Uncharacterized protein</fullName>
    </submittedName>
</protein>
<proteinExistence type="predicted"/>